<dbReference type="InterPro" id="IPR015421">
    <property type="entry name" value="PyrdxlP-dep_Trfase_major"/>
</dbReference>
<evidence type="ECO:0000259" key="6">
    <source>
        <dbReference type="Pfam" id="PF01212"/>
    </source>
</evidence>
<accession>A0A6I6ML38</accession>
<dbReference type="PANTHER" id="PTHR48097">
    <property type="entry name" value="L-THREONINE ALDOLASE-RELATED"/>
    <property type="match status" value="1"/>
</dbReference>
<feature type="domain" description="Aromatic amino acid beta-eliminating lyase/threonine aldolase" evidence="6">
    <location>
        <begin position="2"/>
        <end position="284"/>
    </location>
</feature>
<comment type="subunit">
    <text evidence="3">Homotetramer.</text>
</comment>
<dbReference type="PIRSF" id="PIRSF038940">
    <property type="entry name" value="Low_specificity_LTA"/>
    <property type="match status" value="1"/>
</dbReference>
<dbReference type="InterPro" id="IPR015422">
    <property type="entry name" value="PyrdxlP-dep_Trfase_small"/>
</dbReference>
<dbReference type="RefSeq" id="WP_158766899.1">
    <property type="nucleotide sequence ID" value="NZ_CP047045.1"/>
</dbReference>
<keyword evidence="5 7" id="KW-0456">Lyase</keyword>
<sequence length="338" mass="35553">MNFRSDNTAAAAPEILAALSAVNDKPVAAYGEDPWSKQLDEKFGEVFEREVRVFTVATGTAANSIALASVTPPWGGIICHAEAHIACDECGAPEFYSGGAKLVLVEGAHAKMSAVALKEGIARNARGIHSIQPAAASISQATERGAIYRPDEVAALGAIAKEAGIALHMDGARFANALVALRCAPADISWRGGVGVLSFGATKNGALAAEAIVCFDLYRAEEIARRRKRGGHLFCKGRYAAAQLLAYFEGGLWLRLAERANALAAQLGEAAAPFLSAPVESNQVFIKPGVAGLAKLRAGGADFYDWAEEGSGEARLVVSWNQDEADVKRMCALLVSLR</sequence>
<dbReference type="GO" id="GO:0004793">
    <property type="term" value="F:threonine aldolase activity"/>
    <property type="evidence" value="ECO:0007669"/>
    <property type="project" value="UniProtKB-UniRule"/>
</dbReference>
<evidence type="ECO:0000256" key="2">
    <source>
        <dbReference type="ARBA" id="ARBA00006966"/>
    </source>
</evidence>
<comment type="similarity">
    <text evidence="2 5">Belongs to the threonine aldolase family.</text>
</comment>
<dbReference type="Pfam" id="PF01212">
    <property type="entry name" value="Beta_elim_lyase"/>
    <property type="match status" value="1"/>
</dbReference>
<keyword evidence="8" id="KW-1185">Reference proteome</keyword>
<dbReference type="EMBL" id="CP047045">
    <property type="protein sequence ID" value="QGZ96085.1"/>
    <property type="molecule type" value="Genomic_DNA"/>
</dbReference>
<comment type="function">
    <text evidence="5">Catalyzes the cleavage of L-allo-threonine and L-threonine to glycine and acetaldehyde.</text>
</comment>
<dbReference type="GO" id="GO:0006567">
    <property type="term" value="P:L-threonine catabolic process"/>
    <property type="evidence" value="ECO:0007669"/>
    <property type="project" value="UniProtKB-UniRule"/>
</dbReference>
<evidence type="ECO:0000313" key="8">
    <source>
        <dbReference type="Proteomes" id="UP000431269"/>
    </source>
</evidence>
<dbReference type="Gene3D" id="3.90.1150.10">
    <property type="entry name" value="Aspartate Aminotransferase, domain 1"/>
    <property type="match status" value="1"/>
</dbReference>
<gene>
    <name evidence="7" type="primary">ltaE</name>
    <name evidence="7" type="ORF">DSM104635_02941</name>
</gene>
<keyword evidence="4 5" id="KW-0663">Pyridoxal phosphate</keyword>
<dbReference type="KEGG" id="tsv:DSM104635_02941"/>
<evidence type="ECO:0000313" key="7">
    <source>
        <dbReference type="EMBL" id="QGZ96085.1"/>
    </source>
</evidence>
<dbReference type="SUPFAM" id="SSF53383">
    <property type="entry name" value="PLP-dependent transferases"/>
    <property type="match status" value="1"/>
</dbReference>
<name>A0A6I6ML38_9CAUL</name>
<dbReference type="Proteomes" id="UP000431269">
    <property type="component" value="Chromosome"/>
</dbReference>
<dbReference type="Gene3D" id="3.40.640.10">
    <property type="entry name" value="Type I PLP-dependent aspartate aminotransferase-like (Major domain)"/>
    <property type="match status" value="1"/>
</dbReference>
<comment type="catalytic activity">
    <reaction evidence="5">
        <text>L-threonine = acetaldehyde + glycine</text>
        <dbReference type="Rhea" id="RHEA:19625"/>
        <dbReference type="ChEBI" id="CHEBI:15343"/>
        <dbReference type="ChEBI" id="CHEBI:57305"/>
        <dbReference type="ChEBI" id="CHEBI:57926"/>
        <dbReference type="EC" id="4.1.2.48"/>
    </reaction>
</comment>
<evidence type="ECO:0000256" key="4">
    <source>
        <dbReference type="ARBA" id="ARBA00022898"/>
    </source>
</evidence>
<dbReference type="AlphaFoldDB" id="A0A6I6ML38"/>
<comment type="catalytic activity">
    <reaction evidence="5">
        <text>L-allo-threonine = acetaldehyde + glycine</text>
        <dbReference type="Rhea" id="RHEA:26209"/>
        <dbReference type="ChEBI" id="CHEBI:15343"/>
        <dbReference type="ChEBI" id="CHEBI:57305"/>
        <dbReference type="ChEBI" id="CHEBI:58585"/>
        <dbReference type="EC" id="4.1.2.48"/>
    </reaction>
</comment>
<dbReference type="InterPro" id="IPR026273">
    <property type="entry name" value="Low_specificity_L-TA_bact"/>
</dbReference>
<dbReference type="EC" id="4.1.2.48" evidence="5"/>
<dbReference type="InterPro" id="IPR015424">
    <property type="entry name" value="PyrdxlP-dep_Trfase"/>
</dbReference>
<protein>
    <recommendedName>
        <fullName evidence="5">L-threonine aldolase</fullName>
        <ecNumber evidence="5">4.1.2.48</ecNumber>
    </recommendedName>
</protein>
<evidence type="ECO:0000256" key="3">
    <source>
        <dbReference type="ARBA" id="ARBA00011881"/>
    </source>
</evidence>
<evidence type="ECO:0000256" key="1">
    <source>
        <dbReference type="ARBA" id="ARBA00001933"/>
    </source>
</evidence>
<organism evidence="7 8">
    <name type="scientific">Terricaulis silvestris</name>
    <dbReference type="NCBI Taxonomy" id="2686094"/>
    <lineage>
        <taxon>Bacteria</taxon>
        <taxon>Pseudomonadati</taxon>
        <taxon>Pseudomonadota</taxon>
        <taxon>Alphaproteobacteria</taxon>
        <taxon>Caulobacterales</taxon>
        <taxon>Caulobacteraceae</taxon>
        <taxon>Terricaulis</taxon>
    </lineage>
</organism>
<dbReference type="PANTHER" id="PTHR48097:SF5">
    <property type="entry name" value="LOW SPECIFICITY L-THREONINE ALDOLASE"/>
    <property type="match status" value="1"/>
</dbReference>
<dbReference type="InterPro" id="IPR001597">
    <property type="entry name" value="ArAA_b-elim_lyase/Thr_aldolase"/>
</dbReference>
<proteinExistence type="inferred from homology"/>
<comment type="cofactor">
    <cofactor evidence="1 5">
        <name>pyridoxal 5'-phosphate</name>
        <dbReference type="ChEBI" id="CHEBI:597326"/>
    </cofactor>
</comment>
<reference evidence="8" key="1">
    <citation type="submission" date="2019-12" db="EMBL/GenBank/DDBJ databases">
        <title>Complete genome of Terracaulis silvestris 0127_4.</title>
        <authorList>
            <person name="Vieira S."/>
            <person name="Riedel T."/>
            <person name="Sproer C."/>
            <person name="Pascual J."/>
            <person name="Boedeker C."/>
            <person name="Overmann J."/>
        </authorList>
    </citation>
    <scope>NUCLEOTIDE SEQUENCE [LARGE SCALE GENOMIC DNA]</scope>
    <source>
        <strain evidence="8">0127_4</strain>
    </source>
</reference>
<evidence type="ECO:0000256" key="5">
    <source>
        <dbReference type="PIRNR" id="PIRNR038940"/>
    </source>
</evidence>